<dbReference type="SUPFAM" id="SSF47090">
    <property type="entry name" value="PGBD-like"/>
    <property type="match status" value="1"/>
</dbReference>
<dbReference type="CDD" id="cd00093">
    <property type="entry name" value="HTH_XRE"/>
    <property type="match status" value="1"/>
</dbReference>
<feature type="domain" description="HTH cro/C1-type" evidence="3">
    <location>
        <begin position="22"/>
        <end position="76"/>
    </location>
</feature>
<evidence type="ECO:0000313" key="5">
    <source>
        <dbReference type="Proteomes" id="UP001431313"/>
    </source>
</evidence>
<dbReference type="InterPro" id="IPR001387">
    <property type="entry name" value="Cro/C1-type_HTH"/>
</dbReference>
<dbReference type="InterPro" id="IPR010982">
    <property type="entry name" value="Lambda_DNA-bd_dom_sf"/>
</dbReference>
<feature type="region of interest" description="Disordered" evidence="1">
    <location>
        <begin position="87"/>
        <end position="172"/>
    </location>
</feature>
<reference evidence="4" key="1">
    <citation type="submission" date="2022-08" db="EMBL/GenBank/DDBJ databases">
        <authorList>
            <person name="Somphong A."/>
            <person name="Phongsopitanun W."/>
        </authorList>
    </citation>
    <scope>NUCLEOTIDE SEQUENCE</scope>
    <source>
        <strain evidence="4">LP05-1</strain>
    </source>
</reference>
<keyword evidence="2" id="KW-1133">Transmembrane helix</keyword>
<gene>
    <name evidence="4" type="ORF">NX801_03455</name>
</gene>
<dbReference type="EMBL" id="JANUGQ010000002">
    <property type="protein sequence ID" value="MCS0634731.1"/>
    <property type="molecule type" value="Genomic_DNA"/>
</dbReference>
<sequence>MARWKELPTGLGERERQLLVQLRRLKDHSGLSLAALAGRTGYSRSSWERYLNGKQPVPRRAVEELARVCGSDATRLVVLHEVAVGDRLGAPATPPGPRREPDAPDAAGAGPAGSRGPGTAAGSPGSGPGPARETAPTGLDSVAAAEAGQEAAGDVVPPDEASGNGPGGRWTRRPLPLGRVLVSAALAVAVAFVAGLLVAGAWRDEGSGATDPSATGYRRGQTYACQVRREDGELRAGHSPTREMLLDINSTGFDVVETQCLLREHGIDPGAADGLYSEGTKEAVTRFQKERRLVVDGIVGPDTWRELRR</sequence>
<keyword evidence="2" id="KW-0812">Transmembrane</keyword>
<dbReference type="SUPFAM" id="SSF47413">
    <property type="entry name" value="lambda repressor-like DNA-binding domains"/>
    <property type="match status" value="1"/>
</dbReference>
<feature type="compositionally biased region" description="Low complexity" evidence="1">
    <location>
        <begin position="117"/>
        <end position="133"/>
    </location>
</feature>
<dbReference type="RefSeq" id="WP_258785375.1">
    <property type="nucleotide sequence ID" value="NZ_JANUGQ010000002.1"/>
</dbReference>
<dbReference type="Pfam" id="PF01471">
    <property type="entry name" value="PG_binding_1"/>
    <property type="match status" value="1"/>
</dbReference>
<proteinExistence type="predicted"/>
<keyword evidence="2" id="KW-0472">Membrane</keyword>
<dbReference type="SMART" id="SM00530">
    <property type="entry name" value="HTH_XRE"/>
    <property type="match status" value="1"/>
</dbReference>
<feature type="compositionally biased region" description="Low complexity" evidence="1">
    <location>
        <begin position="143"/>
        <end position="153"/>
    </location>
</feature>
<evidence type="ECO:0000259" key="3">
    <source>
        <dbReference type="PROSITE" id="PS50943"/>
    </source>
</evidence>
<dbReference type="Gene3D" id="1.10.260.40">
    <property type="entry name" value="lambda repressor-like DNA-binding domains"/>
    <property type="match status" value="1"/>
</dbReference>
<accession>A0ABT2CBI7</accession>
<organism evidence="4 5">
    <name type="scientific">Streptomyces pyxinae</name>
    <dbReference type="NCBI Taxonomy" id="2970734"/>
    <lineage>
        <taxon>Bacteria</taxon>
        <taxon>Bacillati</taxon>
        <taxon>Actinomycetota</taxon>
        <taxon>Actinomycetes</taxon>
        <taxon>Kitasatosporales</taxon>
        <taxon>Streptomycetaceae</taxon>
        <taxon>Streptomyces</taxon>
    </lineage>
</organism>
<dbReference type="InterPro" id="IPR036365">
    <property type="entry name" value="PGBD-like_sf"/>
</dbReference>
<dbReference type="Pfam" id="PF13560">
    <property type="entry name" value="HTH_31"/>
    <property type="match status" value="1"/>
</dbReference>
<dbReference type="Gene3D" id="1.10.101.10">
    <property type="entry name" value="PGBD-like superfamily/PGBD"/>
    <property type="match status" value="1"/>
</dbReference>
<evidence type="ECO:0000256" key="2">
    <source>
        <dbReference type="SAM" id="Phobius"/>
    </source>
</evidence>
<evidence type="ECO:0000313" key="4">
    <source>
        <dbReference type="EMBL" id="MCS0634731.1"/>
    </source>
</evidence>
<dbReference type="PROSITE" id="PS50943">
    <property type="entry name" value="HTH_CROC1"/>
    <property type="match status" value="1"/>
</dbReference>
<dbReference type="Proteomes" id="UP001431313">
    <property type="component" value="Unassembled WGS sequence"/>
</dbReference>
<protein>
    <submittedName>
        <fullName evidence="4">Peptidoglycan-binding protein</fullName>
    </submittedName>
</protein>
<dbReference type="InterPro" id="IPR036366">
    <property type="entry name" value="PGBDSf"/>
</dbReference>
<dbReference type="InterPro" id="IPR002477">
    <property type="entry name" value="Peptidoglycan-bd-like"/>
</dbReference>
<comment type="caution">
    <text evidence="4">The sequence shown here is derived from an EMBL/GenBank/DDBJ whole genome shotgun (WGS) entry which is preliminary data.</text>
</comment>
<evidence type="ECO:0000256" key="1">
    <source>
        <dbReference type="SAM" id="MobiDB-lite"/>
    </source>
</evidence>
<feature type="transmembrane region" description="Helical" evidence="2">
    <location>
        <begin position="180"/>
        <end position="202"/>
    </location>
</feature>
<keyword evidence="5" id="KW-1185">Reference proteome</keyword>
<name>A0ABT2CBI7_9ACTN</name>